<evidence type="ECO:0000313" key="3">
    <source>
        <dbReference type="Proteomes" id="UP000061587"/>
    </source>
</evidence>
<keyword evidence="1" id="KW-0472">Membrane</keyword>
<reference evidence="2 3" key="2">
    <citation type="journal article" date="2016" name="Genome Biol. Evol.">
        <title>Extensive mobilome-driven genome diversification in mouse gut-associated Bacteroides vulgatus mpk.</title>
        <authorList>
            <person name="Lange A."/>
            <person name="Beier S."/>
            <person name="Steimle A."/>
            <person name="Autenrieth I.B."/>
            <person name="Huson D.H."/>
            <person name="Frick J.S."/>
        </authorList>
    </citation>
    <scope>NUCLEOTIDE SEQUENCE [LARGE SCALE GENOMIC DNA]</scope>
    <source>
        <strain evidence="3">mpk</strain>
    </source>
</reference>
<dbReference type="Proteomes" id="UP000061587">
    <property type="component" value="Chromosome"/>
</dbReference>
<reference evidence="3" key="1">
    <citation type="submission" date="2015-10" db="EMBL/GenBank/DDBJ databases">
        <title>Extensive mobilome-driven genome diversification in gut-associated Bacteroides vulgatus mpk.</title>
        <authorList>
            <person name="Beier S."/>
            <person name="Lange A."/>
            <person name="Huson D.H."/>
            <person name="Frick J.-S."/>
            <person name="Autenrieth I.B."/>
        </authorList>
    </citation>
    <scope>NUCLEOTIDE SEQUENCE [LARGE SCALE GENOMIC DNA]</scope>
    <source>
        <strain evidence="3">mpk</strain>
    </source>
</reference>
<dbReference type="PATRIC" id="fig|821.40.peg.2873"/>
<feature type="transmembrane region" description="Helical" evidence="1">
    <location>
        <begin position="24"/>
        <end position="44"/>
    </location>
</feature>
<evidence type="ECO:0000313" key="2">
    <source>
        <dbReference type="EMBL" id="ALK84991.1"/>
    </source>
</evidence>
<keyword evidence="1" id="KW-0812">Transmembrane</keyword>
<accession>A0A0P0M2Z8</accession>
<name>A0A0P0M2Z8_PHOVU</name>
<gene>
    <name evidence="2" type="ORF">BvMPK_2395</name>
</gene>
<sequence>MQEKGRMILSLKNTFYLCSCYDKVYISFYILLGVCLLAGFGSAFDSGQEHDVVRTVGLENSAVALCNISESNNGQEKKEINNESYHFYKVGIGGTATSFSFRTLCSSKILRTHSSASVIAKLARFLKVLLPEEKQISFSPILYFTQYSCEYYIYQLRRILI</sequence>
<protein>
    <submittedName>
        <fullName evidence="2">Uncharacterized protein</fullName>
    </submittedName>
</protein>
<keyword evidence="1" id="KW-1133">Transmembrane helix</keyword>
<dbReference type="AlphaFoldDB" id="A0A0P0M2Z8"/>
<dbReference type="EMBL" id="CP013020">
    <property type="protein sequence ID" value="ALK84991.1"/>
    <property type="molecule type" value="Genomic_DNA"/>
</dbReference>
<proteinExistence type="predicted"/>
<organism evidence="2 3">
    <name type="scientific">Phocaeicola vulgatus</name>
    <name type="common">Bacteroides vulgatus</name>
    <dbReference type="NCBI Taxonomy" id="821"/>
    <lineage>
        <taxon>Bacteria</taxon>
        <taxon>Pseudomonadati</taxon>
        <taxon>Bacteroidota</taxon>
        <taxon>Bacteroidia</taxon>
        <taxon>Bacteroidales</taxon>
        <taxon>Bacteroidaceae</taxon>
        <taxon>Phocaeicola</taxon>
    </lineage>
</organism>
<evidence type="ECO:0000256" key="1">
    <source>
        <dbReference type="SAM" id="Phobius"/>
    </source>
</evidence>